<keyword evidence="1" id="KW-0732">Signal</keyword>
<dbReference type="RefSeq" id="XP_005851055.1">
    <property type="nucleotide sequence ID" value="XM_005850993.1"/>
</dbReference>
<keyword evidence="3" id="KW-1185">Reference proteome</keyword>
<protein>
    <submittedName>
        <fullName evidence="2">Expressed protein</fullName>
    </submittedName>
</protein>
<gene>
    <name evidence="2" type="ORF">CHLNCDRAFT_50500</name>
</gene>
<evidence type="ECO:0000313" key="3">
    <source>
        <dbReference type="Proteomes" id="UP000008141"/>
    </source>
</evidence>
<accession>E1Z6L8</accession>
<reference evidence="2 3" key="1">
    <citation type="journal article" date="2010" name="Plant Cell">
        <title>The Chlorella variabilis NC64A genome reveals adaptation to photosymbiosis, coevolution with viruses, and cryptic sex.</title>
        <authorList>
            <person name="Blanc G."/>
            <person name="Duncan G."/>
            <person name="Agarkova I."/>
            <person name="Borodovsky M."/>
            <person name="Gurnon J."/>
            <person name="Kuo A."/>
            <person name="Lindquist E."/>
            <person name="Lucas S."/>
            <person name="Pangilinan J."/>
            <person name="Polle J."/>
            <person name="Salamov A."/>
            <person name="Terry A."/>
            <person name="Yamada T."/>
            <person name="Dunigan D.D."/>
            <person name="Grigoriev I.V."/>
            <person name="Claverie J.M."/>
            <person name="Van Etten J.L."/>
        </authorList>
    </citation>
    <scope>NUCLEOTIDE SEQUENCE [LARGE SCALE GENOMIC DNA]</scope>
    <source>
        <strain evidence="2 3">NC64A</strain>
    </source>
</reference>
<dbReference type="AlphaFoldDB" id="E1Z6L8"/>
<feature type="signal peptide" evidence="1">
    <location>
        <begin position="1"/>
        <end position="24"/>
    </location>
</feature>
<dbReference type="EMBL" id="GL433837">
    <property type="protein sequence ID" value="EFN58953.1"/>
    <property type="molecule type" value="Genomic_DNA"/>
</dbReference>
<feature type="chain" id="PRO_5003156173" evidence="1">
    <location>
        <begin position="25"/>
        <end position="145"/>
    </location>
</feature>
<organism evidence="3">
    <name type="scientific">Chlorella variabilis</name>
    <name type="common">Green alga</name>
    <dbReference type="NCBI Taxonomy" id="554065"/>
    <lineage>
        <taxon>Eukaryota</taxon>
        <taxon>Viridiplantae</taxon>
        <taxon>Chlorophyta</taxon>
        <taxon>core chlorophytes</taxon>
        <taxon>Trebouxiophyceae</taxon>
        <taxon>Chlorellales</taxon>
        <taxon>Chlorellaceae</taxon>
        <taxon>Chlorella clade</taxon>
        <taxon>Chlorella</taxon>
    </lineage>
</organism>
<name>E1Z6L8_CHLVA</name>
<dbReference type="KEGG" id="cvr:CHLNCDRAFT_50500"/>
<dbReference type="GeneID" id="17358198"/>
<proteinExistence type="predicted"/>
<dbReference type="Proteomes" id="UP000008141">
    <property type="component" value="Unassembled WGS sequence"/>
</dbReference>
<evidence type="ECO:0000256" key="1">
    <source>
        <dbReference type="SAM" id="SignalP"/>
    </source>
</evidence>
<sequence length="145" mass="16332">MARWSKSLLLAAFVCLARVNICLSSTLGPVAPQVVVVTTNGHQLSLQGTWVLIPPPDKRTEFLELYQAYDIRKEQQDLKIFKLLRSPIWFGHMAYPDTEETATPVRLYYFPEGSNLVAPPVSWELYWRRGVLIAIGISVQADSVG</sequence>
<dbReference type="InParanoid" id="E1Z6L8"/>
<evidence type="ECO:0000313" key="2">
    <source>
        <dbReference type="EMBL" id="EFN58953.1"/>
    </source>
</evidence>